<evidence type="ECO:0000313" key="2">
    <source>
        <dbReference type="EMBL" id="KAG5637916.1"/>
    </source>
</evidence>
<dbReference type="Proteomes" id="UP000717328">
    <property type="component" value="Unassembled WGS sequence"/>
</dbReference>
<accession>A0A9P7K4H7</accession>
<keyword evidence="3" id="KW-1185">Reference proteome</keyword>
<reference evidence="2" key="2">
    <citation type="submission" date="2021-10" db="EMBL/GenBank/DDBJ databases">
        <title>Phylogenomics reveals ancestral predisposition of the termite-cultivated fungus Termitomyces towards a domesticated lifestyle.</title>
        <authorList>
            <person name="Auxier B."/>
            <person name="Grum-Grzhimaylo A."/>
            <person name="Cardenas M.E."/>
            <person name="Lodge J.D."/>
            <person name="Laessoe T."/>
            <person name="Pedersen O."/>
            <person name="Smith M.E."/>
            <person name="Kuyper T.W."/>
            <person name="Franco-Molano E.A."/>
            <person name="Baroni T.J."/>
            <person name="Aanen D.K."/>
        </authorList>
    </citation>
    <scope>NUCLEOTIDE SEQUENCE</scope>
    <source>
        <strain evidence="2">D49</strain>
    </source>
</reference>
<dbReference type="OrthoDB" id="2535105at2759"/>
<sequence>MQWLGLAGTIMVVALDVLIATVLCVYLFLQDVESTGFVCIATPCLPKSRYLTDELPPVYANALLANLNARESLRGRGYTQDGTISVNWSALRTGYNEVIVFNDPKVGLPVSTKYHQKPSEP</sequence>
<evidence type="ECO:0000313" key="3">
    <source>
        <dbReference type="Proteomes" id="UP000717328"/>
    </source>
</evidence>
<evidence type="ECO:0000256" key="1">
    <source>
        <dbReference type="SAM" id="Phobius"/>
    </source>
</evidence>
<feature type="transmembrane region" description="Helical" evidence="1">
    <location>
        <begin position="6"/>
        <end position="29"/>
    </location>
</feature>
<keyword evidence="1" id="KW-0812">Transmembrane</keyword>
<comment type="caution">
    <text evidence="2">The sequence shown here is derived from an EMBL/GenBank/DDBJ whole genome shotgun (WGS) entry which is preliminary data.</text>
</comment>
<protein>
    <submittedName>
        <fullName evidence="2">Uncharacterized protein</fullName>
    </submittedName>
</protein>
<name>A0A9P7K4H7_9AGAR</name>
<proteinExistence type="predicted"/>
<reference evidence="2" key="1">
    <citation type="submission" date="2021-02" db="EMBL/GenBank/DDBJ databases">
        <authorList>
            <person name="Nieuwenhuis M."/>
            <person name="Van De Peppel L.J.J."/>
        </authorList>
    </citation>
    <scope>NUCLEOTIDE SEQUENCE</scope>
    <source>
        <strain evidence="2">D49</strain>
    </source>
</reference>
<gene>
    <name evidence="2" type="ORF">H0H81_002677</name>
</gene>
<dbReference type="AlphaFoldDB" id="A0A9P7K4H7"/>
<keyword evidence="1" id="KW-0472">Membrane</keyword>
<dbReference type="EMBL" id="JABCKI010005794">
    <property type="protein sequence ID" value="KAG5637916.1"/>
    <property type="molecule type" value="Genomic_DNA"/>
</dbReference>
<organism evidence="2 3">
    <name type="scientific">Sphagnurus paluster</name>
    <dbReference type="NCBI Taxonomy" id="117069"/>
    <lineage>
        <taxon>Eukaryota</taxon>
        <taxon>Fungi</taxon>
        <taxon>Dikarya</taxon>
        <taxon>Basidiomycota</taxon>
        <taxon>Agaricomycotina</taxon>
        <taxon>Agaricomycetes</taxon>
        <taxon>Agaricomycetidae</taxon>
        <taxon>Agaricales</taxon>
        <taxon>Tricholomatineae</taxon>
        <taxon>Lyophyllaceae</taxon>
        <taxon>Sphagnurus</taxon>
    </lineage>
</organism>
<keyword evidence="1" id="KW-1133">Transmembrane helix</keyword>